<keyword evidence="3" id="KW-1185">Reference proteome</keyword>
<protein>
    <recommendedName>
        <fullName evidence="1">Gp5/Type VI secretion system Vgr protein OB-fold domain-containing protein</fullName>
    </recommendedName>
</protein>
<organism evidence="2 3">
    <name type="scientific">Rubrivivax rivuli</name>
    <dbReference type="NCBI Taxonomy" id="1862385"/>
    <lineage>
        <taxon>Bacteria</taxon>
        <taxon>Pseudomonadati</taxon>
        <taxon>Pseudomonadota</taxon>
        <taxon>Betaproteobacteria</taxon>
        <taxon>Burkholderiales</taxon>
        <taxon>Sphaerotilaceae</taxon>
        <taxon>Rubrivivax</taxon>
    </lineage>
</organism>
<dbReference type="SUPFAM" id="SSF69349">
    <property type="entry name" value="Phage fibre proteins"/>
    <property type="match status" value="1"/>
</dbReference>
<evidence type="ECO:0000313" key="3">
    <source>
        <dbReference type="Proteomes" id="UP000285575"/>
    </source>
</evidence>
<name>A0A437RHK6_9BURK</name>
<dbReference type="RefSeq" id="WP_128228585.1">
    <property type="nucleotide sequence ID" value="NZ_SACR01000003.1"/>
</dbReference>
<dbReference type="EMBL" id="SACR01000003">
    <property type="protein sequence ID" value="RVU46219.1"/>
    <property type="molecule type" value="Genomic_DNA"/>
</dbReference>
<dbReference type="InterPro" id="IPR006531">
    <property type="entry name" value="Gp5/Vgr_OB"/>
</dbReference>
<dbReference type="OrthoDB" id="1907165at2"/>
<dbReference type="Proteomes" id="UP000285575">
    <property type="component" value="Unassembled WGS sequence"/>
</dbReference>
<dbReference type="Pfam" id="PF04717">
    <property type="entry name" value="Phage_base_V"/>
    <property type="match status" value="1"/>
</dbReference>
<comment type="caution">
    <text evidence="2">The sequence shown here is derived from an EMBL/GenBank/DDBJ whole genome shotgun (WGS) entry which is preliminary data.</text>
</comment>
<evidence type="ECO:0000313" key="2">
    <source>
        <dbReference type="EMBL" id="RVU46219.1"/>
    </source>
</evidence>
<proteinExistence type="predicted"/>
<sequence>MDPQAPDALLRWYGLYPALVEDLLDPLQLGRVQVSFPGFGSTGAGARCWTTLLSPYADDNQGLQILPEVGSQVVVGFEAGDPARGYIVGACWNGRAALPEGPDTANNLRLLRTRSGSELRFDDTTGAPVVTLSTQAGHQLRLDEASSEVELKHSNGCVIRIDAAGKVTVEAHSTVDVSASQVNLKAPMVKCDGVLKCETLIAQAVVSASYTPGAGNVW</sequence>
<gene>
    <name evidence="2" type="ORF">EOE66_10200</name>
</gene>
<feature type="domain" description="Gp5/Type VI secretion system Vgr protein OB-fold" evidence="1">
    <location>
        <begin position="16"/>
        <end position="92"/>
    </location>
</feature>
<evidence type="ECO:0000259" key="1">
    <source>
        <dbReference type="Pfam" id="PF04717"/>
    </source>
</evidence>
<dbReference type="InterPro" id="IPR037026">
    <property type="entry name" value="Vgr_OB-fold_dom_sf"/>
</dbReference>
<dbReference type="AlphaFoldDB" id="A0A437RHK6"/>
<reference evidence="2 3" key="1">
    <citation type="submission" date="2019-01" db="EMBL/GenBank/DDBJ databases">
        <authorList>
            <person name="Chen W.-M."/>
        </authorList>
    </citation>
    <scope>NUCLEOTIDE SEQUENCE [LARGE SCALE GENOMIC DNA]</scope>
    <source>
        <strain evidence="2 3">KYPY4</strain>
    </source>
</reference>
<accession>A0A437RHK6</accession>
<dbReference type="SUPFAM" id="SSF69255">
    <property type="entry name" value="gp5 N-terminal domain-like"/>
    <property type="match status" value="1"/>
</dbReference>
<dbReference type="Gene3D" id="2.40.50.230">
    <property type="entry name" value="Gp5 N-terminal domain"/>
    <property type="match status" value="1"/>
</dbReference>